<evidence type="ECO:0000256" key="1">
    <source>
        <dbReference type="SAM" id="MobiDB-lite"/>
    </source>
</evidence>
<evidence type="ECO:0000313" key="2">
    <source>
        <dbReference type="EMBL" id="EUA85260.1"/>
    </source>
</evidence>
<evidence type="ECO:0000313" key="3">
    <source>
        <dbReference type="Proteomes" id="UP000020681"/>
    </source>
</evidence>
<proteinExistence type="predicted"/>
<accession>A0ABN0QL18</accession>
<reference evidence="2 3" key="1">
    <citation type="submission" date="2014-01" db="EMBL/GenBank/DDBJ databases">
        <authorList>
            <person name="Dobos K."/>
            <person name="Lenaerts A."/>
            <person name="Ordway D."/>
            <person name="DeGroote M.A."/>
            <person name="Parker T."/>
            <person name="Sizemore C."/>
            <person name="Tallon L.J."/>
            <person name="Sadzewicz L.K."/>
            <person name="Sengamalay N."/>
            <person name="Fraser C.M."/>
            <person name="Hine E."/>
            <person name="Shefchek K.A."/>
            <person name="Das S.P."/>
            <person name="Tettelin H."/>
        </authorList>
    </citation>
    <scope>NUCLEOTIDE SEQUENCE [LARGE SCALE GENOMIC DNA]</scope>
    <source>
        <strain evidence="2 3">Harvey</strain>
    </source>
</reference>
<comment type="caution">
    <text evidence="2">The sequence shown here is derived from an EMBL/GenBank/DDBJ whole genome shotgun (WGS) entry which is preliminary data.</text>
</comment>
<sequence length="73" mass="7252">MAATGAAGAIRGASAPAHAGGDELRDLPEFSSANGVLDTELSAVTNVVELDGRQLTLETFNGQLPGQGSGVVD</sequence>
<keyword evidence="3" id="KW-1185">Reference proteome</keyword>
<dbReference type="Proteomes" id="UP000020681">
    <property type="component" value="Unassembled WGS sequence"/>
</dbReference>
<name>A0ABN0QL18_MYCUL</name>
<dbReference type="EMBL" id="JAOL01000203">
    <property type="protein sequence ID" value="EUA85260.1"/>
    <property type="molecule type" value="Genomic_DNA"/>
</dbReference>
<feature type="compositionally biased region" description="Low complexity" evidence="1">
    <location>
        <begin position="1"/>
        <end position="19"/>
    </location>
</feature>
<organism evidence="2 3">
    <name type="scientific">Mycobacterium ulcerans str. Harvey</name>
    <dbReference type="NCBI Taxonomy" id="1299332"/>
    <lineage>
        <taxon>Bacteria</taxon>
        <taxon>Bacillati</taxon>
        <taxon>Actinomycetota</taxon>
        <taxon>Actinomycetes</taxon>
        <taxon>Mycobacteriales</taxon>
        <taxon>Mycobacteriaceae</taxon>
        <taxon>Mycobacterium</taxon>
        <taxon>Mycobacterium ulcerans group</taxon>
    </lineage>
</organism>
<feature type="region of interest" description="Disordered" evidence="1">
    <location>
        <begin position="1"/>
        <end position="29"/>
    </location>
</feature>
<protein>
    <submittedName>
        <fullName evidence="2">Multicopper oxidase, type 1, CueO domain protein</fullName>
    </submittedName>
</protein>
<gene>
    <name evidence="2" type="ORF">I551_8314</name>
</gene>